<dbReference type="Gene3D" id="1.10.101.10">
    <property type="entry name" value="PGBD-like superfamily/PGBD"/>
    <property type="match status" value="1"/>
</dbReference>
<evidence type="ECO:0000313" key="2">
    <source>
        <dbReference type="EMBL" id="MBD2604225.1"/>
    </source>
</evidence>
<dbReference type="EMBL" id="JACJTA010000009">
    <property type="protein sequence ID" value="MBD2604225.1"/>
    <property type="molecule type" value="Genomic_DNA"/>
</dbReference>
<keyword evidence="3" id="KW-1185">Reference proteome</keyword>
<name>A0ABR8GM47_9CYAN</name>
<reference evidence="2 3" key="1">
    <citation type="journal article" date="2020" name="ISME J.">
        <title>Comparative genomics reveals insights into cyanobacterial evolution and habitat adaptation.</title>
        <authorList>
            <person name="Chen M.Y."/>
            <person name="Teng W.K."/>
            <person name="Zhao L."/>
            <person name="Hu C.X."/>
            <person name="Zhou Y.K."/>
            <person name="Han B.P."/>
            <person name="Song L.R."/>
            <person name="Shu W.S."/>
        </authorList>
    </citation>
    <scope>NUCLEOTIDE SEQUENCE [LARGE SCALE GENOMIC DNA]</scope>
    <source>
        <strain evidence="2 3">FACHB-248</strain>
    </source>
</reference>
<feature type="domain" description="Peptidoglycan binding-like" evidence="1">
    <location>
        <begin position="160"/>
        <end position="196"/>
    </location>
</feature>
<dbReference type="SUPFAM" id="SSF47090">
    <property type="entry name" value="PGBD-like"/>
    <property type="match status" value="1"/>
</dbReference>
<sequence>MDYLAYSHMAIANEEGTGSTELNLPKFKFNWKKHFKSACLAIAGVGVLFSATVSQAHAAYSVLGYARTNGNCLRVRSAPSIKAPVVGCLTNGSRLAIVVDTENGFSRLSSGNYVATRWIGNRPGTGTSNSNLGVGGPVILGLGSQGPAVAQAQRAMGTVASTGFYGYTTERAVRNFQASNGLIVDGKIGPQTRLALGL</sequence>
<dbReference type="InterPro" id="IPR036365">
    <property type="entry name" value="PGBD-like_sf"/>
</dbReference>
<protein>
    <submittedName>
        <fullName evidence="2">Peptidoglycan-binding protein</fullName>
    </submittedName>
</protein>
<dbReference type="Proteomes" id="UP000660380">
    <property type="component" value="Unassembled WGS sequence"/>
</dbReference>
<dbReference type="Pfam" id="PF01471">
    <property type="entry name" value="PG_binding_1"/>
    <property type="match status" value="1"/>
</dbReference>
<gene>
    <name evidence="2" type="ORF">H6G81_06700</name>
</gene>
<dbReference type="InterPro" id="IPR002477">
    <property type="entry name" value="Peptidoglycan-bd-like"/>
</dbReference>
<organism evidence="2 3">
    <name type="scientific">Scytonema hofmannii FACHB-248</name>
    <dbReference type="NCBI Taxonomy" id="1842502"/>
    <lineage>
        <taxon>Bacteria</taxon>
        <taxon>Bacillati</taxon>
        <taxon>Cyanobacteriota</taxon>
        <taxon>Cyanophyceae</taxon>
        <taxon>Nostocales</taxon>
        <taxon>Scytonemataceae</taxon>
        <taxon>Scytonema</taxon>
    </lineage>
</organism>
<dbReference type="InterPro" id="IPR036366">
    <property type="entry name" value="PGBDSf"/>
</dbReference>
<evidence type="ECO:0000259" key="1">
    <source>
        <dbReference type="Pfam" id="PF01471"/>
    </source>
</evidence>
<comment type="caution">
    <text evidence="2">The sequence shown here is derived from an EMBL/GenBank/DDBJ whole genome shotgun (WGS) entry which is preliminary data.</text>
</comment>
<accession>A0ABR8GM47</accession>
<dbReference type="RefSeq" id="WP_029632158.1">
    <property type="nucleotide sequence ID" value="NZ_JACJTA010000009.1"/>
</dbReference>
<evidence type="ECO:0000313" key="3">
    <source>
        <dbReference type="Proteomes" id="UP000660380"/>
    </source>
</evidence>
<proteinExistence type="predicted"/>